<protein>
    <submittedName>
        <fullName evidence="1">Uncharacterized protein</fullName>
    </submittedName>
</protein>
<evidence type="ECO:0000313" key="1">
    <source>
        <dbReference type="EMBL" id="SDI24918.1"/>
    </source>
</evidence>
<reference evidence="1 2" key="1">
    <citation type="submission" date="2016-10" db="EMBL/GenBank/DDBJ databases">
        <authorList>
            <person name="de Groot N.N."/>
        </authorList>
    </citation>
    <scope>NUCLEOTIDE SEQUENCE [LARGE SCALE GENOMIC DNA]</scope>
    <source>
        <strain evidence="1 2">LMG 18387</strain>
    </source>
</reference>
<accession>A0A1G8J0V5</accession>
<name>A0A1G8J0V5_9GAMM</name>
<dbReference type="EMBL" id="FNDG01000013">
    <property type="protein sequence ID" value="SDI24918.1"/>
    <property type="molecule type" value="Genomic_DNA"/>
</dbReference>
<organism evidence="1 2">
    <name type="scientific">Phytopseudomonas flavescens</name>
    <dbReference type="NCBI Taxonomy" id="29435"/>
    <lineage>
        <taxon>Bacteria</taxon>
        <taxon>Pseudomonadati</taxon>
        <taxon>Pseudomonadota</taxon>
        <taxon>Gammaproteobacteria</taxon>
        <taxon>Pseudomonadales</taxon>
        <taxon>Pseudomonadaceae</taxon>
        <taxon>Phytopseudomonas</taxon>
    </lineage>
</organism>
<dbReference type="AlphaFoldDB" id="A0A1G8J0V5"/>
<sequence>MGTYLVDLLAEVLLETNVTRRQHFHWLPTKIAIEATCAAFFGGFEPYRLVSLEEKGLCFFHQCTPQAEPFEGRQYEGGKHAAIGSIDHGETHWGTIDFRNPGTRRFRYRQPN</sequence>
<gene>
    <name evidence="1" type="ORF">SAMN05216588_113144</name>
</gene>
<proteinExistence type="predicted"/>
<dbReference type="Proteomes" id="UP000198606">
    <property type="component" value="Unassembled WGS sequence"/>
</dbReference>
<evidence type="ECO:0000313" key="2">
    <source>
        <dbReference type="Proteomes" id="UP000198606"/>
    </source>
</evidence>